<evidence type="ECO:0000256" key="2">
    <source>
        <dbReference type="ARBA" id="ARBA00022475"/>
    </source>
</evidence>
<feature type="transmembrane region" description="Helical" evidence="6">
    <location>
        <begin position="253"/>
        <end position="272"/>
    </location>
</feature>
<comment type="subcellular location">
    <subcellularLocation>
        <location evidence="1">Cell membrane</location>
        <topology evidence="1">Multi-pass membrane protein</topology>
    </subcellularLocation>
</comment>
<keyword evidence="4 6" id="KW-1133">Transmembrane helix</keyword>
<dbReference type="Proteomes" id="UP000318422">
    <property type="component" value="Unassembled WGS sequence"/>
</dbReference>
<sequence>MSHPGNRIGLIFAVLGAVGFSFKAILIKLAYPYGVDAVTLLALRMGLSLPFFLALGWADQRRRQPAPLAGRDWGLMLGLGFSGYYLASYLDFLGLQYISAALERLILFAYPTLVVLFSAFFLGKPVTRRAAGAIGLCYAGIALAVAHDLDLAGTATDVWVGGALVFGSAVSYALYLMGNGQAVGRLGAARVTAWASTIACVLCLAHFAATRPLALLVQPAPVMALAAAMALFSTVLPVWMVSEAIRRLGAGPVSLIGTLGPVVTLFLGWLILAEPIGVYQIVGGALVVAGVVLVGRKS</sequence>
<evidence type="ECO:0000256" key="3">
    <source>
        <dbReference type="ARBA" id="ARBA00022692"/>
    </source>
</evidence>
<protein>
    <submittedName>
        <fullName evidence="8">Multidrug DMT transporter permease</fullName>
    </submittedName>
</protein>
<dbReference type="PANTHER" id="PTHR42920:SF5">
    <property type="entry name" value="EAMA DOMAIN-CONTAINING PROTEIN"/>
    <property type="match status" value="1"/>
</dbReference>
<dbReference type="RefSeq" id="WP_141354185.1">
    <property type="nucleotide sequence ID" value="NZ_BJNV01000068.1"/>
</dbReference>
<feature type="transmembrane region" description="Helical" evidence="6">
    <location>
        <begin position="7"/>
        <end position="31"/>
    </location>
</feature>
<evidence type="ECO:0000259" key="7">
    <source>
        <dbReference type="Pfam" id="PF00892"/>
    </source>
</evidence>
<feature type="transmembrane region" description="Helical" evidence="6">
    <location>
        <begin position="188"/>
        <end position="209"/>
    </location>
</feature>
<feature type="domain" description="EamA" evidence="7">
    <location>
        <begin position="161"/>
        <end position="294"/>
    </location>
</feature>
<dbReference type="GO" id="GO:0005886">
    <property type="term" value="C:plasma membrane"/>
    <property type="evidence" value="ECO:0007669"/>
    <property type="project" value="UniProtKB-SubCell"/>
</dbReference>
<feature type="transmembrane region" description="Helical" evidence="6">
    <location>
        <begin position="105"/>
        <end position="123"/>
    </location>
</feature>
<evidence type="ECO:0000313" key="9">
    <source>
        <dbReference type="Proteomes" id="UP000318422"/>
    </source>
</evidence>
<evidence type="ECO:0000256" key="4">
    <source>
        <dbReference type="ARBA" id="ARBA00022989"/>
    </source>
</evidence>
<dbReference type="OrthoDB" id="9813617at2"/>
<reference evidence="8 9" key="1">
    <citation type="submission" date="2019-06" db="EMBL/GenBank/DDBJ databases">
        <title>Whole genome shotgun sequence of Zoogloea ramigera NBRC 15342.</title>
        <authorList>
            <person name="Hosoyama A."/>
            <person name="Uohara A."/>
            <person name="Ohji S."/>
            <person name="Ichikawa N."/>
        </authorList>
    </citation>
    <scope>NUCLEOTIDE SEQUENCE [LARGE SCALE GENOMIC DNA]</scope>
    <source>
        <strain evidence="8 9">NBRC 15342</strain>
    </source>
</reference>
<keyword evidence="3 6" id="KW-0812">Transmembrane</keyword>
<name>A0A4Y4CXX7_ZOORA</name>
<evidence type="ECO:0000256" key="1">
    <source>
        <dbReference type="ARBA" id="ARBA00004651"/>
    </source>
</evidence>
<evidence type="ECO:0000256" key="5">
    <source>
        <dbReference type="ARBA" id="ARBA00023136"/>
    </source>
</evidence>
<comment type="caution">
    <text evidence="8">The sequence shown here is derived from an EMBL/GenBank/DDBJ whole genome shotgun (WGS) entry which is preliminary data.</text>
</comment>
<feature type="transmembrane region" description="Helical" evidence="6">
    <location>
        <begin position="79"/>
        <end position="99"/>
    </location>
</feature>
<keyword evidence="2" id="KW-1003">Cell membrane</keyword>
<feature type="transmembrane region" description="Helical" evidence="6">
    <location>
        <begin position="221"/>
        <end position="241"/>
    </location>
</feature>
<evidence type="ECO:0000256" key="6">
    <source>
        <dbReference type="SAM" id="Phobius"/>
    </source>
</evidence>
<proteinExistence type="predicted"/>
<dbReference type="Pfam" id="PF00892">
    <property type="entry name" value="EamA"/>
    <property type="match status" value="2"/>
</dbReference>
<feature type="transmembrane region" description="Helical" evidence="6">
    <location>
        <begin position="278"/>
        <end position="295"/>
    </location>
</feature>
<keyword evidence="5 6" id="KW-0472">Membrane</keyword>
<dbReference type="InterPro" id="IPR051258">
    <property type="entry name" value="Diverse_Substrate_Transporter"/>
</dbReference>
<dbReference type="AlphaFoldDB" id="A0A4Y4CXX7"/>
<feature type="domain" description="EamA" evidence="7">
    <location>
        <begin position="8"/>
        <end position="145"/>
    </location>
</feature>
<evidence type="ECO:0000313" key="8">
    <source>
        <dbReference type="EMBL" id="GEC97146.1"/>
    </source>
</evidence>
<keyword evidence="9" id="KW-1185">Reference proteome</keyword>
<accession>A0A4Y4CXX7</accession>
<feature type="transmembrane region" description="Helical" evidence="6">
    <location>
        <begin position="37"/>
        <end position="58"/>
    </location>
</feature>
<organism evidence="8 9">
    <name type="scientific">Zoogloea ramigera</name>
    <dbReference type="NCBI Taxonomy" id="350"/>
    <lineage>
        <taxon>Bacteria</taxon>
        <taxon>Pseudomonadati</taxon>
        <taxon>Pseudomonadota</taxon>
        <taxon>Betaproteobacteria</taxon>
        <taxon>Rhodocyclales</taxon>
        <taxon>Zoogloeaceae</taxon>
        <taxon>Zoogloea</taxon>
    </lineage>
</organism>
<dbReference type="SUPFAM" id="SSF103481">
    <property type="entry name" value="Multidrug resistance efflux transporter EmrE"/>
    <property type="match status" value="2"/>
</dbReference>
<dbReference type="EMBL" id="BJNV01000068">
    <property type="protein sequence ID" value="GEC97146.1"/>
    <property type="molecule type" value="Genomic_DNA"/>
</dbReference>
<feature type="transmembrane region" description="Helical" evidence="6">
    <location>
        <begin position="130"/>
        <end position="146"/>
    </location>
</feature>
<feature type="transmembrane region" description="Helical" evidence="6">
    <location>
        <begin position="158"/>
        <end position="176"/>
    </location>
</feature>
<dbReference type="InterPro" id="IPR000620">
    <property type="entry name" value="EamA_dom"/>
</dbReference>
<gene>
    <name evidence="8" type="ORF">ZRA01_32190</name>
</gene>
<dbReference type="PANTHER" id="PTHR42920">
    <property type="entry name" value="OS03G0707200 PROTEIN-RELATED"/>
    <property type="match status" value="1"/>
</dbReference>
<dbReference type="InterPro" id="IPR037185">
    <property type="entry name" value="EmrE-like"/>
</dbReference>